<feature type="compositionally biased region" description="Pro residues" evidence="1">
    <location>
        <begin position="390"/>
        <end position="402"/>
    </location>
</feature>
<feature type="compositionally biased region" description="Basic and acidic residues" evidence="1">
    <location>
        <begin position="579"/>
        <end position="619"/>
    </location>
</feature>
<name>A0A4Z2EW91_9TELE</name>
<feature type="compositionally biased region" description="Pro residues" evidence="1">
    <location>
        <begin position="51"/>
        <end position="63"/>
    </location>
</feature>
<dbReference type="Proteomes" id="UP000314294">
    <property type="component" value="Unassembled WGS sequence"/>
</dbReference>
<dbReference type="OrthoDB" id="8963587at2759"/>
<sequence>MLSITQDWTGRMAARQGGFRRAERKPPAAPTPADSGKVWKRKLPQAGPQVGPGPPPGPGPHGRPGPHRGGSSTAAPRYKESRSGKRLPLLASIGRTQPSAMMWGKSWKYNKSSSPPAGGAAAAATWGQCWMFAPQQPRSEPGTPWLNGPDAAEPQRLHLCGPASRPPASRAPDRRPAAEDWQRSWRSSQHQKQEEDASCVDGGRVGGPGSFGSLLEEAWSSPEWSDAWRCTRRPGGPEDPEDPEGEASSTWSGSWKLGNHHGGTAPRAGSSAPSGWAGSWRSALSAPNNHAGAGPPEDHRRQGAFPLQAALLVCREQRLRELYAQLGAPAEWTASWQVAKNNSTPCEELQKVLKLSAPQREAASDGRSHKERPPESAESPTRREIYGPKRPGPPPQLDPRSPPETLGSEWKDAWKTLKHRRRAERRRMRPEPSRPFGARGDGPDPSDWTGSWRSGCRSAGQEAEAWQQGWASAPPPRVDRARDRDHFAPVELPKNGPTGERSWAESWRFLRRPGPGQQRLQPGQERSGTGPHLPGGPGAQRRPSGAASDWQAAWTLSETPFHHDTPSLSQWRAAWRSSPHTDLRADPADEGTELRPQRDLSRALRDPVLGDRPPEDRWRGSWRAGSLLSPTGGSSGGPGRSHAPQDQNQDPDPTENGHGSKWGRSFRLANPAPPTERPWAELAANPRRYAVLWARAARAARAVSGHPAASRLWGNSHRFLQGAQNQDHPGSQGDPRVLVPNRTGTRVQLVCGAEEKPSGKKWAGCHLLGKTQPRPKRGVASAKTRGPQDQNPDTLSEEWAESWRFSVRPGGLKTPGKSLTGWGESWRLRLPPYPPATGNKAR</sequence>
<feature type="compositionally biased region" description="Low complexity" evidence="1">
    <location>
        <begin position="262"/>
        <end position="283"/>
    </location>
</feature>
<gene>
    <name evidence="2" type="ORF">EYF80_057203</name>
</gene>
<reference evidence="2 3" key="1">
    <citation type="submission" date="2019-03" db="EMBL/GenBank/DDBJ databases">
        <title>First draft genome of Liparis tanakae, snailfish: a comprehensive survey of snailfish specific genes.</title>
        <authorList>
            <person name="Kim W."/>
            <person name="Song I."/>
            <person name="Jeong J.-H."/>
            <person name="Kim D."/>
            <person name="Kim S."/>
            <person name="Ryu S."/>
            <person name="Song J.Y."/>
            <person name="Lee S.K."/>
        </authorList>
    </citation>
    <scope>NUCLEOTIDE SEQUENCE [LARGE SCALE GENOMIC DNA]</scope>
    <source>
        <tissue evidence="2">Muscle</tissue>
    </source>
</reference>
<organism evidence="2 3">
    <name type="scientific">Liparis tanakae</name>
    <name type="common">Tanaka's snailfish</name>
    <dbReference type="NCBI Taxonomy" id="230148"/>
    <lineage>
        <taxon>Eukaryota</taxon>
        <taxon>Metazoa</taxon>
        <taxon>Chordata</taxon>
        <taxon>Craniata</taxon>
        <taxon>Vertebrata</taxon>
        <taxon>Euteleostomi</taxon>
        <taxon>Actinopterygii</taxon>
        <taxon>Neopterygii</taxon>
        <taxon>Teleostei</taxon>
        <taxon>Neoteleostei</taxon>
        <taxon>Acanthomorphata</taxon>
        <taxon>Eupercaria</taxon>
        <taxon>Perciformes</taxon>
        <taxon>Cottioidei</taxon>
        <taxon>Cottales</taxon>
        <taxon>Liparidae</taxon>
        <taxon>Liparis</taxon>
    </lineage>
</organism>
<dbReference type="AlphaFoldDB" id="A0A4Z2EW91"/>
<evidence type="ECO:0000256" key="1">
    <source>
        <dbReference type="SAM" id="MobiDB-lite"/>
    </source>
</evidence>
<protein>
    <submittedName>
        <fullName evidence="2">Uncharacterized protein</fullName>
    </submittedName>
</protein>
<feature type="region of interest" description="Disordered" evidence="1">
    <location>
        <begin position="762"/>
        <end position="842"/>
    </location>
</feature>
<proteinExistence type="predicted"/>
<feature type="compositionally biased region" description="Basic and acidic residues" evidence="1">
    <location>
        <begin position="477"/>
        <end position="488"/>
    </location>
</feature>
<feature type="region of interest" description="Disordered" evidence="1">
    <location>
        <begin position="1"/>
        <end position="94"/>
    </location>
</feature>
<feature type="compositionally biased region" description="Basic and acidic residues" evidence="1">
    <location>
        <begin position="171"/>
        <end position="183"/>
    </location>
</feature>
<keyword evidence="3" id="KW-1185">Reference proteome</keyword>
<evidence type="ECO:0000313" key="3">
    <source>
        <dbReference type="Proteomes" id="UP000314294"/>
    </source>
</evidence>
<feature type="compositionally biased region" description="Basic and acidic residues" evidence="1">
    <location>
        <begin position="362"/>
        <end position="387"/>
    </location>
</feature>
<feature type="compositionally biased region" description="Basic residues" evidence="1">
    <location>
        <begin position="416"/>
        <end position="428"/>
    </location>
</feature>
<comment type="caution">
    <text evidence="2">The sequence shown here is derived from an EMBL/GenBank/DDBJ whole genome shotgun (WGS) entry which is preliminary data.</text>
</comment>
<evidence type="ECO:0000313" key="2">
    <source>
        <dbReference type="EMBL" id="TNN32634.1"/>
    </source>
</evidence>
<feature type="region of interest" description="Disordered" evidence="1">
    <location>
        <begin position="131"/>
        <end position="302"/>
    </location>
</feature>
<accession>A0A4Z2EW91</accession>
<feature type="compositionally biased region" description="Low complexity" evidence="1">
    <location>
        <begin position="512"/>
        <end position="524"/>
    </location>
</feature>
<dbReference type="EMBL" id="SRLO01002577">
    <property type="protein sequence ID" value="TNN32634.1"/>
    <property type="molecule type" value="Genomic_DNA"/>
</dbReference>
<feature type="region of interest" description="Disordered" evidence="1">
    <location>
        <begin position="352"/>
        <end position="680"/>
    </location>
</feature>